<feature type="region of interest" description="Disordered" evidence="1">
    <location>
        <begin position="79"/>
        <end position="98"/>
    </location>
</feature>
<organism evidence="2 3">
    <name type="scientific">Streptomyces roseoviridis</name>
    <dbReference type="NCBI Taxonomy" id="67361"/>
    <lineage>
        <taxon>Bacteria</taxon>
        <taxon>Bacillati</taxon>
        <taxon>Actinomycetota</taxon>
        <taxon>Actinomycetes</taxon>
        <taxon>Kitasatosporales</taxon>
        <taxon>Streptomycetaceae</taxon>
        <taxon>Streptomyces</taxon>
    </lineage>
</organism>
<evidence type="ECO:0000313" key="3">
    <source>
        <dbReference type="Proteomes" id="UP001589716"/>
    </source>
</evidence>
<reference evidence="2 3" key="1">
    <citation type="submission" date="2024-09" db="EMBL/GenBank/DDBJ databases">
        <authorList>
            <person name="Sun Q."/>
            <person name="Mori K."/>
        </authorList>
    </citation>
    <scope>NUCLEOTIDE SEQUENCE [LARGE SCALE GENOMIC DNA]</scope>
    <source>
        <strain evidence="2 3">JCM 4414</strain>
    </source>
</reference>
<keyword evidence="3" id="KW-1185">Reference proteome</keyword>
<dbReference type="EMBL" id="JBHMCT010000005">
    <property type="protein sequence ID" value="MFB9553380.1"/>
    <property type="molecule type" value="Genomic_DNA"/>
</dbReference>
<dbReference type="Proteomes" id="UP001589716">
    <property type="component" value="Unassembled WGS sequence"/>
</dbReference>
<proteinExistence type="predicted"/>
<dbReference type="RefSeq" id="WP_345486506.1">
    <property type="nucleotide sequence ID" value="NZ_BAAAWU010000001.1"/>
</dbReference>
<sequence>MQFTTCPPGDAAAWFYSLTDRSWAAVRWTNGDGRDGEVYQQGPRRLWDRVEAVQGWWEKQGRPGLERFGLTATAGGVTPWLDGPANRLPGRHDSRRRE</sequence>
<gene>
    <name evidence="2" type="ORF">ACFFTP_04110</name>
</gene>
<evidence type="ECO:0000313" key="2">
    <source>
        <dbReference type="EMBL" id="MFB9553380.1"/>
    </source>
</evidence>
<accession>A0ABV5QIQ9</accession>
<protein>
    <submittedName>
        <fullName evidence="2">Uncharacterized protein</fullName>
    </submittedName>
</protein>
<name>A0ABV5QIQ9_9ACTN</name>
<evidence type="ECO:0000256" key="1">
    <source>
        <dbReference type="SAM" id="MobiDB-lite"/>
    </source>
</evidence>
<comment type="caution">
    <text evidence="2">The sequence shown here is derived from an EMBL/GenBank/DDBJ whole genome shotgun (WGS) entry which is preliminary data.</text>
</comment>